<dbReference type="PANTHER" id="PTHR43712">
    <property type="entry name" value="PUTATIVE (AFU_ORTHOLOGUE AFUA_4G14580)-RELATED"/>
    <property type="match status" value="1"/>
</dbReference>
<dbReference type="STRING" id="331657.A0A4U0XDT7"/>
<keyword evidence="1" id="KW-0489">Methyltransferase</keyword>
<dbReference type="EMBL" id="NAJN01000380">
    <property type="protein sequence ID" value="TKA74157.1"/>
    <property type="molecule type" value="Genomic_DNA"/>
</dbReference>
<feature type="domain" description="O-methyltransferase C-terminal" evidence="4">
    <location>
        <begin position="216"/>
        <end position="409"/>
    </location>
</feature>
<evidence type="ECO:0000313" key="6">
    <source>
        <dbReference type="EMBL" id="TKA74157.1"/>
    </source>
</evidence>
<keyword evidence="3" id="KW-0949">S-adenosyl-L-methionine</keyword>
<dbReference type="InterPro" id="IPR012967">
    <property type="entry name" value="COMT_dimerisation"/>
</dbReference>
<dbReference type="PROSITE" id="PS51683">
    <property type="entry name" value="SAM_OMT_II"/>
    <property type="match status" value="1"/>
</dbReference>
<proteinExistence type="predicted"/>
<evidence type="ECO:0000256" key="1">
    <source>
        <dbReference type="ARBA" id="ARBA00022603"/>
    </source>
</evidence>
<dbReference type="PANTHER" id="PTHR43712:SF16">
    <property type="entry name" value="O-METHYLTRANSFERASE ELCB"/>
    <property type="match status" value="1"/>
</dbReference>
<feature type="domain" description="O-methyltransferase dimerisation" evidence="5">
    <location>
        <begin position="98"/>
        <end position="164"/>
    </location>
</feature>
<dbReference type="SUPFAM" id="SSF53335">
    <property type="entry name" value="S-adenosyl-L-methionine-dependent methyltransferases"/>
    <property type="match status" value="1"/>
</dbReference>
<organism evidence="6 7">
    <name type="scientific">Cryomyces minteri</name>
    <dbReference type="NCBI Taxonomy" id="331657"/>
    <lineage>
        <taxon>Eukaryota</taxon>
        <taxon>Fungi</taxon>
        <taxon>Dikarya</taxon>
        <taxon>Ascomycota</taxon>
        <taxon>Pezizomycotina</taxon>
        <taxon>Dothideomycetes</taxon>
        <taxon>Dothideomycetes incertae sedis</taxon>
        <taxon>Cryomyces</taxon>
    </lineage>
</organism>
<dbReference type="Proteomes" id="UP000308768">
    <property type="component" value="Unassembled WGS sequence"/>
</dbReference>
<dbReference type="InterPro" id="IPR029063">
    <property type="entry name" value="SAM-dependent_MTases_sf"/>
</dbReference>
<dbReference type="Gene3D" id="1.10.10.10">
    <property type="entry name" value="Winged helix-like DNA-binding domain superfamily/Winged helix DNA-binding domain"/>
    <property type="match status" value="1"/>
</dbReference>
<gene>
    <name evidence="6" type="ORF">B0A49_04636</name>
</gene>
<dbReference type="SUPFAM" id="SSF46785">
    <property type="entry name" value="Winged helix' DNA-binding domain"/>
    <property type="match status" value="1"/>
</dbReference>
<keyword evidence="2" id="KW-0808">Transferase</keyword>
<evidence type="ECO:0000259" key="5">
    <source>
        <dbReference type="Pfam" id="PF08100"/>
    </source>
</evidence>
<dbReference type="Pfam" id="PF08100">
    <property type="entry name" value="Dimerisation"/>
    <property type="match status" value="1"/>
</dbReference>
<dbReference type="AlphaFoldDB" id="A0A4U0XDT7"/>
<keyword evidence="7" id="KW-1185">Reference proteome</keyword>
<dbReference type="InterPro" id="IPR036388">
    <property type="entry name" value="WH-like_DNA-bd_sf"/>
</dbReference>
<protein>
    <submittedName>
        <fullName evidence="6">Uncharacterized protein</fullName>
    </submittedName>
</protein>
<dbReference type="InterPro" id="IPR016461">
    <property type="entry name" value="COMT-like"/>
</dbReference>
<evidence type="ECO:0000259" key="4">
    <source>
        <dbReference type="Pfam" id="PF00891"/>
    </source>
</evidence>
<dbReference type="GO" id="GO:0032259">
    <property type="term" value="P:methylation"/>
    <property type="evidence" value="ECO:0007669"/>
    <property type="project" value="UniProtKB-KW"/>
</dbReference>
<reference evidence="6 7" key="1">
    <citation type="submission" date="2017-03" db="EMBL/GenBank/DDBJ databases">
        <title>Genomes of endolithic fungi from Antarctica.</title>
        <authorList>
            <person name="Coleine C."/>
            <person name="Masonjones S."/>
            <person name="Stajich J.E."/>
        </authorList>
    </citation>
    <scope>NUCLEOTIDE SEQUENCE [LARGE SCALE GENOMIC DNA]</scope>
    <source>
        <strain evidence="6 7">CCFEE 5187</strain>
    </source>
</reference>
<dbReference type="InterPro" id="IPR001077">
    <property type="entry name" value="COMT_C"/>
</dbReference>
<evidence type="ECO:0000256" key="3">
    <source>
        <dbReference type="ARBA" id="ARBA00022691"/>
    </source>
</evidence>
<dbReference type="OrthoDB" id="2410195at2759"/>
<dbReference type="GO" id="GO:0008171">
    <property type="term" value="F:O-methyltransferase activity"/>
    <property type="evidence" value="ECO:0007669"/>
    <property type="project" value="InterPro"/>
</dbReference>
<evidence type="ECO:0000256" key="2">
    <source>
        <dbReference type="ARBA" id="ARBA00022679"/>
    </source>
</evidence>
<accession>A0A4U0XDT7</accession>
<evidence type="ECO:0000313" key="7">
    <source>
        <dbReference type="Proteomes" id="UP000308768"/>
    </source>
</evidence>
<dbReference type="Gene3D" id="3.40.50.150">
    <property type="entry name" value="Vaccinia Virus protein VP39"/>
    <property type="match status" value="1"/>
</dbReference>
<dbReference type="Pfam" id="PF00891">
    <property type="entry name" value="Methyltransf_2"/>
    <property type="match status" value="1"/>
</dbReference>
<name>A0A4U0XDT7_9PEZI</name>
<dbReference type="CDD" id="cd02440">
    <property type="entry name" value="AdoMet_MTases"/>
    <property type="match status" value="1"/>
</dbReference>
<dbReference type="InterPro" id="IPR036390">
    <property type="entry name" value="WH_DNA-bd_sf"/>
</dbReference>
<sequence length="446" mass="50095">MSASTSTSRLVELSTTIAEKTRIIDDYLSFKGLPPLSFEPDAPGQLPIAKDDEDGEGQKVRQARTELIAATQELHDLAVGPKESVRYLAWDHNNTLSLHFIYHFKVAEAFRSDEEITFSELARRTGAPESELKRLLRHAMTNHIFREPRKNHVVHTAASQLLASDPVLASWVGLHCEDLFTPCAKTVDAVVKWPGSQEPSQTALAIAHDTEDDWFKILGKDPAKIKRFGLAMSSFSQGEGFEAENLAADYDWGQLGEEGTVVDVGGSIGFISVAIAKQHPGLEFIVQDVEKVLAGDPSSNIPDELRSRIRFQVWDFLASAQPVHGADAYFFRWIFHNWSDAYSIRILRNHIPALKPGARIVINDGVLPEPNTMTLYDEKLIRTVDLLMLTAINAREREVNDWKALFKRADERFRWVGAKQSKRMWVIEAVWDPRNPKADGEKNSDA</sequence>
<comment type="caution">
    <text evidence="6">The sequence shown here is derived from an EMBL/GenBank/DDBJ whole genome shotgun (WGS) entry which is preliminary data.</text>
</comment>